<dbReference type="Proteomes" id="UP000242525">
    <property type="component" value="Unassembled WGS sequence"/>
</dbReference>
<dbReference type="Gene3D" id="4.10.240.10">
    <property type="entry name" value="Zn(2)-C6 fungal-type DNA-binding domain"/>
    <property type="match status" value="1"/>
</dbReference>
<dbReference type="AlphaFoldDB" id="A0A0J9X614"/>
<evidence type="ECO:0000259" key="3">
    <source>
        <dbReference type="PROSITE" id="PS50048"/>
    </source>
</evidence>
<evidence type="ECO:0000313" key="5">
    <source>
        <dbReference type="Proteomes" id="UP000242525"/>
    </source>
</evidence>
<accession>A0A0J9X614</accession>
<dbReference type="SUPFAM" id="SSF57701">
    <property type="entry name" value="Zn2/Cys6 DNA-binding domain"/>
    <property type="match status" value="1"/>
</dbReference>
<dbReference type="GO" id="GO:0005634">
    <property type="term" value="C:nucleus"/>
    <property type="evidence" value="ECO:0007669"/>
    <property type="project" value="UniProtKB-SubCell"/>
</dbReference>
<dbReference type="InterPro" id="IPR050613">
    <property type="entry name" value="Sec_Metabolite_Reg"/>
</dbReference>
<dbReference type="PANTHER" id="PTHR31001">
    <property type="entry name" value="UNCHARACTERIZED TRANSCRIPTIONAL REGULATORY PROTEIN"/>
    <property type="match status" value="1"/>
</dbReference>
<feature type="domain" description="Zn(2)-C6 fungal-type" evidence="3">
    <location>
        <begin position="21"/>
        <end position="52"/>
    </location>
</feature>
<organism evidence="4 5">
    <name type="scientific">Geotrichum candidum</name>
    <name type="common">Oospora lactis</name>
    <name type="synonym">Dipodascus geotrichum</name>
    <dbReference type="NCBI Taxonomy" id="1173061"/>
    <lineage>
        <taxon>Eukaryota</taxon>
        <taxon>Fungi</taxon>
        <taxon>Dikarya</taxon>
        <taxon>Ascomycota</taxon>
        <taxon>Saccharomycotina</taxon>
        <taxon>Dipodascomycetes</taxon>
        <taxon>Dipodascales</taxon>
        <taxon>Dipodascaceae</taxon>
        <taxon>Geotrichum</taxon>
    </lineage>
</organism>
<dbReference type="InterPro" id="IPR001138">
    <property type="entry name" value="Zn2Cys6_DnaBD"/>
</dbReference>
<keyword evidence="5" id="KW-1185">Reference proteome</keyword>
<gene>
    <name evidence="4" type="ORF">BN980_GECA03s04135g</name>
</gene>
<reference evidence="4" key="1">
    <citation type="submission" date="2014-03" db="EMBL/GenBank/DDBJ databases">
        <authorList>
            <person name="Casaregola S."/>
        </authorList>
    </citation>
    <scope>NUCLEOTIDE SEQUENCE [LARGE SCALE GENOMIC DNA]</scope>
    <source>
        <strain evidence="4">CLIB 918</strain>
    </source>
</reference>
<evidence type="ECO:0000313" key="4">
    <source>
        <dbReference type="EMBL" id="CDO52579.1"/>
    </source>
</evidence>
<dbReference type="PANTHER" id="PTHR31001:SF88">
    <property type="entry name" value="TRANSCRIPTION FACTOR PDR3"/>
    <property type="match status" value="1"/>
</dbReference>
<proteinExistence type="predicted"/>
<dbReference type="OrthoDB" id="3986994at2759"/>
<comment type="caution">
    <text evidence="4">The sequence shown here is derived from an EMBL/GenBank/DDBJ whole genome shotgun (WGS) entry which is preliminary data.</text>
</comment>
<dbReference type="STRING" id="1173061.A0A0J9X614"/>
<dbReference type="EMBL" id="CCBN010000003">
    <property type="protein sequence ID" value="CDO52579.1"/>
    <property type="molecule type" value="Genomic_DNA"/>
</dbReference>
<dbReference type="CDD" id="cd12148">
    <property type="entry name" value="fungal_TF_MHR"/>
    <property type="match status" value="1"/>
</dbReference>
<dbReference type="SMART" id="SM00066">
    <property type="entry name" value="GAL4"/>
    <property type="match status" value="1"/>
</dbReference>
<name>A0A0J9X614_GEOCN</name>
<keyword evidence="2" id="KW-0539">Nucleus</keyword>
<dbReference type="CDD" id="cd00067">
    <property type="entry name" value="GAL4"/>
    <property type="match status" value="1"/>
</dbReference>
<comment type="subcellular location">
    <subcellularLocation>
        <location evidence="1">Nucleus</location>
    </subcellularLocation>
</comment>
<evidence type="ECO:0000256" key="1">
    <source>
        <dbReference type="ARBA" id="ARBA00004123"/>
    </source>
</evidence>
<protein>
    <recommendedName>
        <fullName evidence="3">Zn(2)-C6 fungal-type domain-containing protein</fullName>
    </recommendedName>
</protein>
<dbReference type="Pfam" id="PF00172">
    <property type="entry name" value="Zn_clus"/>
    <property type="match status" value="1"/>
</dbReference>
<evidence type="ECO:0000256" key="2">
    <source>
        <dbReference type="ARBA" id="ARBA00023242"/>
    </source>
</evidence>
<dbReference type="PROSITE" id="PS50048">
    <property type="entry name" value="ZN2_CY6_FUNGAL_2"/>
    <property type="match status" value="1"/>
</dbReference>
<dbReference type="InterPro" id="IPR036864">
    <property type="entry name" value="Zn2-C6_fun-type_DNA-bd_sf"/>
</dbReference>
<dbReference type="GO" id="GO:0000981">
    <property type="term" value="F:DNA-binding transcription factor activity, RNA polymerase II-specific"/>
    <property type="evidence" value="ECO:0007669"/>
    <property type="project" value="InterPro"/>
</dbReference>
<sequence>MKAGDTKTAGPDKSRSRKTLSCLPCRKRKVKCDYKYPCTQCKLRNKGNLCAYDGHNRWGYSGENASKGPELLSVDKTFDIWLTKFVESELLPATSQHEQLLAIYKELCHPQFPFLRLAEVQKSYETFKSTGKFERIIDGVNLLLVYAFACGNADDSVKKLTEFGKGQRYAKKAHDLISLINPLAINSIEDLQSFMFYVIYLYYNDSILLYNNVPQLIGVILGTFRGRPEFRKSLDTLTFFNLVENVISHGQGIPSITKCTSAFAFDDLYMKCRSTLMKYRDKMFSDTRPNNASTFIAFENEVKSAGGTFGVLFFNFVPDTPLNLYYLSVIRSLCNQLCLSLYRPYLFRPRSSSAKTDELEIFGDKALGLAVSLIEIAITYRKAMDMNNRFSLQCWNDIYMSAFQASVILLLDNRYRCENGYEISDKADKYFQYAIRIPPAETQVSRGLWRSGETGWRHTVAGEFYELLVKDERIQENPKSANAILVLKGLLFDTPEIGVPKLFGPFKAPPCTAASDMGGNGLIPASFDGNFFLNSLTETSPESVSFEELCYQVLTEKVA</sequence>
<dbReference type="PROSITE" id="PS00463">
    <property type="entry name" value="ZN2_CY6_FUNGAL_1"/>
    <property type="match status" value="1"/>
</dbReference>
<dbReference type="GO" id="GO:0008270">
    <property type="term" value="F:zinc ion binding"/>
    <property type="evidence" value="ECO:0007669"/>
    <property type="project" value="InterPro"/>
</dbReference>